<dbReference type="Proteomes" id="UP000198977">
    <property type="component" value="Unassembled WGS sequence"/>
</dbReference>
<keyword evidence="4" id="KW-1185">Reference proteome</keyword>
<keyword evidence="1" id="KW-0808">Transferase</keyword>
<dbReference type="OrthoDB" id="273614at2"/>
<name>A0A1I1SJM6_9RHOB</name>
<dbReference type="PROSITE" id="PS51186">
    <property type="entry name" value="GNAT"/>
    <property type="match status" value="1"/>
</dbReference>
<sequence>MENLEIRRFEAADRDWLIEQHQVHYAREEGFDSSFGVLVASIIDDFLRNHDRACEAGWIACQRGQRLGSVFCVRSDEATAKLRLFVLTPDARGKGLGREMLETCMGFARAEGYKGMQLWTHESHAAAGALYARNGWTLVESKPVVSFGKPNVEQTWAISF</sequence>
<dbReference type="PANTHER" id="PTHR13947">
    <property type="entry name" value="GNAT FAMILY N-ACETYLTRANSFERASE"/>
    <property type="match status" value="1"/>
</dbReference>
<dbReference type="InterPro" id="IPR016181">
    <property type="entry name" value="Acyl_CoA_acyltransferase"/>
</dbReference>
<keyword evidence="3" id="KW-0689">Ribosomal protein</keyword>
<reference evidence="4" key="1">
    <citation type="submission" date="2016-10" db="EMBL/GenBank/DDBJ databases">
        <authorList>
            <person name="Varghese N."/>
            <person name="Submissions S."/>
        </authorList>
    </citation>
    <scope>NUCLEOTIDE SEQUENCE [LARGE SCALE GENOMIC DNA]</scope>
    <source>
        <strain evidence="4">DSM 11443</strain>
    </source>
</reference>
<dbReference type="EMBL" id="FOMW01000001">
    <property type="protein sequence ID" value="SFD46674.1"/>
    <property type="molecule type" value="Genomic_DNA"/>
</dbReference>
<dbReference type="RefSeq" id="WP_093921836.1">
    <property type="nucleotide sequence ID" value="NZ_FOMW01000001.1"/>
</dbReference>
<dbReference type="PANTHER" id="PTHR13947:SF37">
    <property type="entry name" value="LD18367P"/>
    <property type="match status" value="1"/>
</dbReference>
<dbReference type="CDD" id="cd04301">
    <property type="entry name" value="NAT_SF"/>
    <property type="match status" value="1"/>
</dbReference>
<proteinExistence type="predicted"/>
<evidence type="ECO:0000313" key="3">
    <source>
        <dbReference type="EMBL" id="SFD46674.1"/>
    </source>
</evidence>
<dbReference type="Pfam" id="PF00583">
    <property type="entry name" value="Acetyltransf_1"/>
    <property type="match status" value="1"/>
</dbReference>
<feature type="domain" description="N-acetyltransferase" evidence="2">
    <location>
        <begin position="4"/>
        <end position="160"/>
    </location>
</feature>
<dbReference type="InterPro" id="IPR000182">
    <property type="entry name" value="GNAT_dom"/>
</dbReference>
<dbReference type="InterPro" id="IPR050769">
    <property type="entry name" value="NAT_camello-type"/>
</dbReference>
<evidence type="ECO:0000256" key="1">
    <source>
        <dbReference type="ARBA" id="ARBA00022679"/>
    </source>
</evidence>
<organism evidence="3 4">
    <name type="scientific">Sulfitobacter brevis</name>
    <dbReference type="NCBI Taxonomy" id="74348"/>
    <lineage>
        <taxon>Bacteria</taxon>
        <taxon>Pseudomonadati</taxon>
        <taxon>Pseudomonadota</taxon>
        <taxon>Alphaproteobacteria</taxon>
        <taxon>Rhodobacterales</taxon>
        <taxon>Roseobacteraceae</taxon>
        <taxon>Sulfitobacter</taxon>
    </lineage>
</organism>
<dbReference type="SUPFAM" id="SSF55729">
    <property type="entry name" value="Acyl-CoA N-acyltransferases (Nat)"/>
    <property type="match status" value="1"/>
</dbReference>
<evidence type="ECO:0000259" key="2">
    <source>
        <dbReference type="PROSITE" id="PS51186"/>
    </source>
</evidence>
<dbReference type="Gene3D" id="3.40.630.30">
    <property type="match status" value="1"/>
</dbReference>
<dbReference type="GO" id="GO:0005840">
    <property type="term" value="C:ribosome"/>
    <property type="evidence" value="ECO:0007669"/>
    <property type="project" value="UniProtKB-KW"/>
</dbReference>
<dbReference type="GO" id="GO:0008080">
    <property type="term" value="F:N-acetyltransferase activity"/>
    <property type="evidence" value="ECO:0007669"/>
    <property type="project" value="InterPro"/>
</dbReference>
<protein>
    <submittedName>
        <fullName evidence="3">Ribosomal protein S18 acetylase RimI</fullName>
    </submittedName>
</protein>
<gene>
    <name evidence="3" type="ORF">SAMN04488523_10161</name>
</gene>
<dbReference type="AlphaFoldDB" id="A0A1I1SJM6"/>
<evidence type="ECO:0000313" key="4">
    <source>
        <dbReference type="Proteomes" id="UP000198977"/>
    </source>
</evidence>
<accession>A0A1I1SJM6</accession>
<dbReference type="STRING" id="74348.SAMN04488523_10161"/>
<keyword evidence="3" id="KW-0687">Ribonucleoprotein</keyword>